<keyword evidence="4" id="KW-1185">Reference proteome</keyword>
<proteinExistence type="inferred from homology"/>
<comment type="similarity">
    <text evidence="1">Belongs to the prokaryotic/mitochondrial release factor family.</text>
</comment>
<feature type="domain" description="Prokaryotic-type class I peptide chain release factors" evidence="2">
    <location>
        <begin position="119"/>
        <end position="135"/>
    </location>
</feature>
<comment type="caution">
    <text evidence="3">The sequence shown here is derived from an EMBL/GenBank/DDBJ whole genome shotgun (WGS) entry which is preliminary data.</text>
</comment>
<dbReference type="NCBIfam" id="TIGR03072">
    <property type="entry name" value="release_prfH"/>
    <property type="match status" value="1"/>
</dbReference>
<dbReference type="EMBL" id="LGTC01000001">
    <property type="protein sequence ID" value="KNY25164.1"/>
    <property type="molecule type" value="Genomic_DNA"/>
</dbReference>
<dbReference type="InterPro" id="IPR000352">
    <property type="entry name" value="Pep_chain_release_fac_I"/>
</dbReference>
<gene>
    <name evidence="3" type="ORF">Bccel_0421</name>
</gene>
<name>A0A0L6JHG5_9FIRM</name>
<organism evidence="3 4">
    <name type="scientific">Pseudobacteroides cellulosolvens ATCC 35603 = DSM 2933</name>
    <dbReference type="NCBI Taxonomy" id="398512"/>
    <lineage>
        <taxon>Bacteria</taxon>
        <taxon>Bacillati</taxon>
        <taxon>Bacillota</taxon>
        <taxon>Clostridia</taxon>
        <taxon>Eubacteriales</taxon>
        <taxon>Oscillospiraceae</taxon>
        <taxon>Pseudobacteroides</taxon>
    </lineage>
</organism>
<dbReference type="Gene3D" id="3.30.70.1660">
    <property type="match status" value="1"/>
</dbReference>
<evidence type="ECO:0000313" key="4">
    <source>
        <dbReference type="Proteomes" id="UP000036923"/>
    </source>
</evidence>
<dbReference type="PROSITE" id="PS00745">
    <property type="entry name" value="RF_PROK_I"/>
    <property type="match status" value="1"/>
</dbReference>
<evidence type="ECO:0000313" key="3">
    <source>
        <dbReference type="EMBL" id="KNY25164.1"/>
    </source>
</evidence>
<dbReference type="STRING" id="398512.Bccel_0421"/>
<protein>
    <submittedName>
        <fullName evidence="3">Peptide chain release factor H</fullName>
    </submittedName>
</protein>
<reference evidence="4" key="1">
    <citation type="submission" date="2015-07" db="EMBL/GenBank/DDBJ databases">
        <title>Near-Complete Genome Sequence of the Cellulolytic Bacterium Bacteroides (Pseudobacteroides) cellulosolvens ATCC 35603.</title>
        <authorList>
            <person name="Dassa B."/>
            <person name="Utturkar S.M."/>
            <person name="Klingeman D.M."/>
            <person name="Hurt R.A."/>
            <person name="Keller M."/>
            <person name="Xu J."/>
            <person name="Reddy Y.H.K."/>
            <person name="Borovok I."/>
            <person name="Grinberg I.R."/>
            <person name="Lamed R."/>
            <person name="Zhivin O."/>
            <person name="Bayer E.A."/>
            <person name="Brown S.D."/>
        </authorList>
    </citation>
    <scope>NUCLEOTIDE SEQUENCE [LARGE SCALE GENOMIC DNA]</scope>
    <source>
        <strain evidence="4">DSM 2933</strain>
    </source>
</reference>
<dbReference type="PANTHER" id="PTHR43804">
    <property type="entry name" value="LD18447P"/>
    <property type="match status" value="1"/>
</dbReference>
<dbReference type="PATRIC" id="fig|398512.5.peg.441"/>
<dbReference type="InterPro" id="IPR045853">
    <property type="entry name" value="Pep_chain_release_fac_I_sf"/>
</dbReference>
<dbReference type="Gene3D" id="3.30.160.20">
    <property type="match status" value="1"/>
</dbReference>
<dbReference type="RefSeq" id="WP_036946371.1">
    <property type="nucleotide sequence ID" value="NZ_KN050763.1"/>
</dbReference>
<dbReference type="PANTHER" id="PTHR43804:SF9">
    <property type="entry name" value="PEPTIDE CHAIN RELEASE FACTOR HOMOLOG-RELATED"/>
    <property type="match status" value="1"/>
</dbReference>
<evidence type="ECO:0000259" key="2">
    <source>
        <dbReference type="PROSITE" id="PS00745"/>
    </source>
</evidence>
<dbReference type="Proteomes" id="UP000036923">
    <property type="component" value="Unassembled WGS sequence"/>
</dbReference>
<dbReference type="OrthoDB" id="9815709at2"/>
<dbReference type="Pfam" id="PF00472">
    <property type="entry name" value="RF-1"/>
    <property type="match status" value="1"/>
</dbReference>
<dbReference type="AlphaFoldDB" id="A0A0L6JHG5"/>
<sequence length="214" mass="24458">MWIQISSGRGPDECELAVSLFIKEFQKECADKGIKSRVTDAEPGNIKGNFKSALLSLDIDDSANNMDDINIVSGTMLWICKSPYRPNHKRKNWFINIEVLKPPQNLEFHEKDVKFESMRSSGPGGQNVNKVETAVRAFHLPTGFTVTASEERSQYMNKKLALARLSALVRTRNNEENEKHKKDVWMQHNTLERGNPVRVYEGSSFKLKEIYNEP</sequence>
<dbReference type="GO" id="GO:0003747">
    <property type="term" value="F:translation release factor activity"/>
    <property type="evidence" value="ECO:0007669"/>
    <property type="project" value="InterPro"/>
</dbReference>
<dbReference type="InterPro" id="IPR050057">
    <property type="entry name" value="Prokaryotic/Mito_RF"/>
</dbReference>
<dbReference type="SUPFAM" id="SSF75620">
    <property type="entry name" value="Release factor"/>
    <property type="match status" value="1"/>
</dbReference>
<accession>A0A0L6JHG5</accession>
<dbReference type="eggNOG" id="COG1186">
    <property type="taxonomic scope" value="Bacteria"/>
</dbReference>
<evidence type="ECO:0000256" key="1">
    <source>
        <dbReference type="ARBA" id="ARBA00010835"/>
    </source>
</evidence>
<dbReference type="InterPro" id="IPR017509">
    <property type="entry name" value="PrfH"/>
</dbReference>